<keyword evidence="1" id="KW-1133">Transmembrane helix</keyword>
<feature type="transmembrane region" description="Helical" evidence="1">
    <location>
        <begin position="60"/>
        <end position="93"/>
    </location>
</feature>
<feature type="transmembrane region" description="Helical" evidence="1">
    <location>
        <begin position="99"/>
        <end position="119"/>
    </location>
</feature>
<protein>
    <recommendedName>
        <fullName evidence="4">Phage holin family protein</fullName>
    </recommendedName>
</protein>
<keyword evidence="1" id="KW-0812">Transmembrane</keyword>
<accession>A0A3M9N7G1</accession>
<keyword evidence="3" id="KW-1185">Reference proteome</keyword>
<reference evidence="2 3" key="1">
    <citation type="submission" date="2018-11" db="EMBL/GenBank/DDBJ databases">
        <title>Draft genome sequence of Ferruginibacter sp. BO-59.</title>
        <authorList>
            <person name="Im W.T."/>
        </authorList>
    </citation>
    <scope>NUCLEOTIDE SEQUENCE [LARGE SCALE GENOMIC DNA]</scope>
    <source>
        <strain evidence="2 3">BO-59</strain>
    </source>
</reference>
<gene>
    <name evidence="2" type="ORF">EFY79_18105</name>
</gene>
<evidence type="ECO:0000256" key="1">
    <source>
        <dbReference type="SAM" id="Phobius"/>
    </source>
</evidence>
<evidence type="ECO:0000313" key="2">
    <source>
        <dbReference type="EMBL" id="RNI33671.1"/>
    </source>
</evidence>
<dbReference type="Proteomes" id="UP000267223">
    <property type="component" value="Unassembled WGS sequence"/>
</dbReference>
<name>A0A3M9N7G1_9BACT</name>
<sequence length="139" mass="15788">MLGILTPLIHKMHLKKDVSPVIKIENMEKDPTAVEELFYKLKDYIETTVDLFKLKAINKVSAFTSTVIVSIILIILLFLIMICISVGFALLIGLWLGQAFWGFFIMGVLYLIIGLILFASRSKLLKEPISDKFIKELID</sequence>
<organism evidence="2 3">
    <name type="scientific">Hanamia caeni</name>
    <dbReference type="NCBI Taxonomy" id="2294116"/>
    <lineage>
        <taxon>Bacteria</taxon>
        <taxon>Pseudomonadati</taxon>
        <taxon>Bacteroidota</taxon>
        <taxon>Chitinophagia</taxon>
        <taxon>Chitinophagales</taxon>
        <taxon>Chitinophagaceae</taxon>
        <taxon>Hanamia</taxon>
    </lineage>
</organism>
<comment type="caution">
    <text evidence="2">The sequence shown here is derived from an EMBL/GenBank/DDBJ whole genome shotgun (WGS) entry which is preliminary data.</text>
</comment>
<dbReference type="EMBL" id="RJJR01000017">
    <property type="protein sequence ID" value="RNI33671.1"/>
    <property type="molecule type" value="Genomic_DNA"/>
</dbReference>
<evidence type="ECO:0000313" key="3">
    <source>
        <dbReference type="Proteomes" id="UP000267223"/>
    </source>
</evidence>
<proteinExistence type="predicted"/>
<keyword evidence="1" id="KW-0472">Membrane</keyword>
<dbReference type="AlphaFoldDB" id="A0A3M9N7G1"/>
<evidence type="ECO:0008006" key="4">
    <source>
        <dbReference type="Google" id="ProtNLM"/>
    </source>
</evidence>